<accession>A0AAP3AIW3</accession>
<dbReference type="GO" id="GO:0004312">
    <property type="term" value="F:fatty acid synthase activity"/>
    <property type="evidence" value="ECO:0007669"/>
    <property type="project" value="InterPro"/>
</dbReference>
<dbReference type="GO" id="GO:0005835">
    <property type="term" value="C:fatty acid synthase complex"/>
    <property type="evidence" value="ECO:0007669"/>
    <property type="project" value="InterPro"/>
</dbReference>
<evidence type="ECO:0000256" key="1">
    <source>
        <dbReference type="ARBA" id="ARBA00005254"/>
    </source>
</evidence>
<dbReference type="AlphaFoldDB" id="A0AAP3AIW3"/>
<dbReference type="PANTHER" id="PTHR43841:SF3">
    <property type="entry name" value="(3R)-HYDROXYACYL-ACP DEHYDRATASE SUBUNIT HADB"/>
    <property type="match status" value="1"/>
</dbReference>
<evidence type="ECO:0000313" key="4">
    <source>
        <dbReference type="Proteomes" id="UP001205867"/>
    </source>
</evidence>
<dbReference type="SUPFAM" id="SSF54637">
    <property type="entry name" value="Thioesterase/thiol ester dehydrase-isomerase"/>
    <property type="match status" value="1"/>
</dbReference>
<evidence type="ECO:0000313" key="3">
    <source>
        <dbReference type="EMBL" id="MCV7628910.1"/>
    </source>
</evidence>
<sequence length="163" mass="16676">MSTAPRLSDLARGEVVGTRTVTFTRADLVAYAGASGDRNPIHWSPTFAEHVGLPGVIAHGMLTMGAAVQLVSDWAGDPGAVVDYQTRFTGMVPVADTTGRTDDDGAPVPGATLEVVGTVGAVDEAAGTVRIDLNVTNPDAAKPRVLTKAQAVVRLADPAGETA</sequence>
<comment type="similarity">
    <text evidence="1">Belongs to the enoyl-CoA hydratase/isomerase family.</text>
</comment>
<feature type="domain" description="MaoC-like" evidence="2">
    <location>
        <begin position="13"/>
        <end position="97"/>
    </location>
</feature>
<organism evidence="3 4">
    <name type="scientific">Micrococcus luteus</name>
    <name type="common">Micrococcus lysodeikticus</name>
    <dbReference type="NCBI Taxonomy" id="1270"/>
    <lineage>
        <taxon>Bacteria</taxon>
        <taxon>Bacillati</taxon>
        <taxon>Actinomycetota</taxon>
        <taxon>Actinomycetes</taxon>
        <taxon>Micrococcales</taxon>
        <taxon>Micrococcaceae</taxon>
        <taxon>Micrococcus</taxon>
    </lineage>
</organism>
<gene>
    <name evidence="3" type="ORF">M3A82_006080</name>
</gene>
<dbReference type="PRINTS" id="PR01483">
    <property type="entry name" value="FASYNTHASE"/>
</dbReference>
<dbReference type="EMBL" id="JALXKZ020000010">
    <property type="protein sequence ID" value="MCV7628910.1"/>
    <property type="molecule type" value="Genomic_DNA"/>
</dbReference>
<reference evidence="3" key="1">
    <citation type="submission" date="2023-06" db="EMBL/GenBank/DDBJ databases">
        <title>lsaBGC provides a comprehensive framework for evolutionary analysis of biosynthetic gene clusters within focal taxa.</title>
        <authorList>
            <person name="Salamzade R."/>
            <person name="Sandstrom S."/>
            <person name="Kalan L.R."/>
        </authorList>
    </citation>
    <scope>NUCLEOTIDE SEQUENCE</scope>
    <source>
        <strain evidence="3">P3-SID899</strain>
    </source>
</reference>
<dbReference type="PANTHER" id="PTHR43841">
    <property type="entry name" value="3-HYDROXYACYL-THIOESTER DEHYDRATASE HTDX-RELATED"/>
    <property type="match status" value="1"/>
</dbReference>
<name>A0AAP3AIW3_MICLU</name>
<dbReference type="InterPro" id="IPR029069">
    <property type="entry name" value="HotDog_dom_sf"/>
</dbReference>
<evidence type="ECO:0000259" key="2">
    <source>
        <dbReference type="Pfam" id="PF01575"/>
    </source>
</evidence>
<dbReference type="InterPro" id="IPR002539">
    <property type="entry name" value="MaoC-like_dom"/>
</dbReference>
<dbReference type="InterPro" id="IPR003965">
    <property type="entry name" value="Fatty_acid_synthase"/>
</dbReference>
<proteinExistence type="inferred from homology"/>
<protein>
    <submittedName>
        <fullName evidence="3">MaoC/PaaZ C-terminal domain-containing protein</fullName>
    </submittedName>
</protein>
<comment type="caution">
    <text evidence="3">The sequence shown here is derived from an EMBL/GenBank/DDBJ whole genome shotgun (WGS) entry which is preliminary data.</text>
</comment>
<dbReference type="GO" id="GO:0006633">
    <property type="term" value="P:fatty acid biosynthetic process"/>
    <property type="evidence" value="ECO:0007669"/>
    <property type="project" value="InterPro"/>
</dbReference>
<dbReference type="RefSeq" id="WP_002854746.1">
    <property type="nucleotide sequence ID" value="NZ_CBDRLD010000008.1"/>
</dbReference>
<dbReference type="Pfam" id="PF01575">
    <property type="entry name" value="MaoC_dehydratas"/>
    <property type="match status" value="1"/>
</dbReference>
<dbReference type="Proteomes" id="UP001205867">
    <property type="component" value="Unassembled WGS sequence"/>
</dbReference>
<dbReference type="Gene3D" id="3.10.129.10">
    <property type="entry name" value="Hotdog Thioesterase"/>
    <property type="match status" value="1"/>
</dbReference>